<dbReference type="RefSeq" id="XP_004183514.1">
    <property type="nucleotide sequence ID" value="XM_004183466.1"/>
</dbReference>
<dbReference type="Proteomes" id="UP000014680">
    <property type="component" value="Unassembled WGS sequence"/>
</dbReference>
<name>A0A0A1TZU9_ENTIV</name>
<keyword evidence="2" id="KW-1185">Reference proteome</keyword>
<dbReference type="GeneID" id="14883147"/>
<protein>
    <submittedName>
        <fullName evidence="1">Uncharacterized protein</fullName>
    </submittedName>
</protein>
<proteinExistence type="predicted"/>
<dbReference type="AlphaFoldDB" id="A0A0A1TZU9"/>
<evidence type="ECO:0000313" key="2">
    <source>
        <dbReference type="Proteomes" id="UP000014680"/>
    </source>
</evidence>
<sequence>MSRCEMGNGISIREKDFQIDSFEEYLDLYKAKTPQEVRMKIEACIIPNELHDNLFNEELLTEIIQVKQWKDHNINLFSHLRELQKKHKSTYLQILKPLLI</sequence>
<accession>A0A0A1TZU9</accession>
<organism evidence="1 2">
    <name type="scientific">Entamoeba invadens IP1</name>
    <dbReference type="NCBI Taxonomy" id="370355"/>
    <lineage>
        <taxon>Eukaryota</taxon>
        <taxon>Amoebozoa</taxon>
        <taxon>Evosea</taxon>
        <taxon>Archamoebae</taxon>
        <taxon>Mastigamoebida</taxon>
        <taxon>Entamoebidae</taxon>
        <taxon>Entamoeba</taxon>
    </lineage>
</organism>
<gene>
    <name evidence="1" type="ORF">EIN_337770</name>
</gene>
<dbReference type="EMBL" id="KB207145">
    <property type="protein sequence ID" value="ELP84168.1"/>
    <property type="molecule type" value="Genomic_DNA"/>
</dbReference>
<evidence type="ECO:0000313" key="1">
    <source>
        <dbReference type="EMBL" id="ELP84168.1"/>
    </source>
</evidence>
<dbReference type="VEuPathDB" id="AmoebaDB:EIN_337770"/>
<reference evidence="1 2" key="1">
    <citation type="submission" date="2012-10" db="EMBL/GenBank/DDBJ databases">
        <authorList>
            <person name="Zafar N."/>
            <person name="Inman J."/>
            <person name="Hall N."/>
            <person name="Lorenzi H."/>
            <person name="Caler E."/>
        </authorList>
    </citation>
    <scope>NUCLEOTIDE SEQUENCE [LARGE SCALE GENOMIC DNA]</scope>
    <source>
        <strain evidence="1 2">IP1</strain>
    </source>
</reference>
<dbReference type="KEGG" id="eiv:EIN_337770"/>